<gene>
    <name evidence="1" type="ORF">AJ80_02224</name>
</gene>
<proteinExistence type="predicted"/>
<dbReference type="AlphaFoldDB" id="A0A2B7YI79"/>
<keyword evidence="2" id="KW-1185">Reference proteome</keyword>
<comment type="caution">
    <text evidence="1">The sequence shown here is derived from an EMBL/GenBank/DDBJ whole genome shotgun (WGS) entry which is preliminary data.</text>
</comment>
<organism evidence="1 2">
    <name type="scientific">Polytolypa hystricis (strain UAMH7299)</name>
    <dbReference type="NCBI Taxonomy" id="1447883"/>
    <lineage>
        <taxon>Eukaryota</taxon>
        <taxon>Fungi</taxon>
        <taxon>Dikarya</taxon>
        <taxon>Ascomycota</taxon>
        <taxon>Pezizomycotina</taxon>
        <taxon>Eurotiomycetes</taxon>
        <taxon>Eurotiomycetidae</taxon>
        <taxon>Onygenales</taxon>
        <taxon>Onygenales incertae sedis</taxon>
        <taxon>Polytolypa</taxon>
    </lineage>
</organism>
<evidence type="ECO:0000313" key="1">
    <source>
        <dbReference type="EMBL" id="PGH23794.1"/>
    </source>
</evidence>
<sequence length="139" mass="16099">MEEYHPMNASKVDQEFWALRFNDPDRVGQEDISEEEFCEIVEFMEQWLQKQRSSPYMKGSKFGITVDRLHYAALVSTEVSDILKFIVSVLPMINQIRIYYEDGNGLKGFFGLLWGGFPPDDFLSTLFQRRRDAGPTTGS</sequence>
<accession>A0A2B7YI79</accession>
<reference evidence="1 2" key="1">
    <citation type="submission" date="2017-10" db="EMBL/GenBank/DDBJ databases">
        <title>Comparative genomics in systemic dimorphic fungi from Ajellomycetaceae.</title>
        <authorList>
            <person name="Munoz J.F."/>
            <person name="Mcewen J.G."/>
            <person name="Clay O.K."/>
            <person name="Cuomo C.A."/>
        </authorList>
    </citation>
    <scope>NUCLEOTIDE SEQUENCE [LARGE SCALE GENOMIC DNA]</scope>
    <source>
        <strain evidence="1 2">UAMH7299</strain>
    </source>
</reference>
<dbReference type="EMBL" id="PDNA01000020">
    <property type="protein sequence ID" value="PGH23794.1"/>
    <property type="molecule type" value="Genomic_DNA"/>
</dbReference>
<name>A0A2B7YI79_POLH7</name>
<protein>
    <submittedName>
        <fullName evidence="1">Uncharacterized protein</fullName>
    </submittedName>
</protein>
<dbReference type="Proteomes" id="UP000224634">
    <property type="component" value="Unassembled WGS sequence"/>
</dbReference>
<evidence type="ECO:0000313" key="2">
    <source>
        <dbReference type="Proteomes" id="UP000224634"/>
    </source>
</evidence>